<gene>
    <name evidence="2" type="ORF">RM549_13465</name>
</gene>
<dbReference type="PIRSF" id="PIRSF033490">
    <property type="entry name" value="MazF"/>
    <property type="match status" value="1"/>
</dbReference>
<dbReference type="SUPFAM" id="SSF50118">
    <property type="entry name" value="Cell growth inhibitor/plasmid maintenance toxic component"/>
    <property type="match status" value="1"/>
</dbReference>
<dbReference type="Gene3D" id="2.30.30.110">
    <property type="match status" value="1"/>
</dbReference>
<dbReference type="InterPro" id="IPR003477">
    <property type="entry name" value="PemK-like"/>
</dbReference>
<dbReference type="PANTHER" id="PTHR33988">
    <property type="entry name" value="ENDORIBONUCLEASE MAZF-RELATED"/>
    <property type="match status" value="1"/>
</dbReference>
<evidence type="ECO:0000256" key="1">
    <source>
        <dbReference type="PIRNR" id="PIRNR033490"/>
    </source>
</evidence>
<dbReference type="Pfam" id="PF02452">
    <property type="entry name" value="PemK_toxin"/>
    <property type="match status" value="1"/>
</dbReference>
<evidence type="ECO:0000313" key="3">
    <source>
        <dbReference type="Proteomes" id="UP001261624"/>
    </source>
</evidence>
<dbReference type="Proteomes" id="UP001261624">
    <property type="component" value="Unassembled WGS sequence"/>
</dbReference>
<sequence>MVKQYEIYWISLDPTVGKEINKTRPGVVISPDASNKHLDTVLIAPLTSTIRKFPMRVNVTLDEKNGQVALDQIRCVDKVRLLNKAGKLSCKEVQNLKLILKEYLID</sequence>
<protein>
    <recommendedName>
        <fullName evidence="1">mRNA interferase</fullName>
        <ecNumber evidence="1">3.1.-.-</ecNumber>
    </recommendedName>
</protein>
<dbReference type="InterPro" id="IPR011067">
    <property type="entry name" value="Plasmid_toxin/cell-grow_inhib"/>
</dbReference>
<name>A0ABU3E480_9FLAO</name>
<comment type="caution">
    <text evidence="2">The sequence shown here is derived from an EMBL/GenBank/DDBJ whole genome shotgun (WGS) entry which is preliminary data.</text>
</comment>
<keyword evidence="1 2" id="KW-0378">Hydrolase</keyword>
<dbReference type="PANTHER" id="PTHR33988:SF2">
    <property type="entry name" value="ENDORIBONUCLEASE MAZF"/>
    <property type="match status" value="1"/>
</dbReference>
<proteinExistence type="inferred from homology"/>
<accession>A0ABU3E480</accession>
<keyword evidence="1" id="KW-0255">Endonuclease</keyword>
<comment type="similarity">
    <text evidence="1">Belongs to the PemK/MazF family.</text>
</comment>
<reference evidence="2 3" key="1">
    <citation type="submission" date="2023-09" db="EMBL/GenBank/DDBJ databases">
        <authorList>
            <person name="Rey-Velasco X."/>
        </authorList>
    </citation>
    <scope>NUCLEOTIDE SEQUENCE [LARGE SCALE GENOMIC DNA]</scope>
    <source>
        <strain evidence="2 3">F188</strain>
    </source>
</reference>
<dbReference type="EC" id="3.1.-.-" evidence="1"/>
<evidence type="ECO:0000313" key="2">
    <source>
        <dbReference type="EMBL" id="MDT0690801.1"/>
    </source>
</evidence>
<dbReference type="EMBL" id="JAVRHM010000016">
    <property type="protein sequence ID" value="MDT0690801.1"/>
    <property type="molecule type" value="Genomic_DNA"/>
</dbReference>
<dbReference type="RefSeq" id="WP_311685685.1">
    <property type="nucleotide sequence ID" value="NZ_JAVRHM010000016.1"/>
</dbReference>
<organism evidence="2 3">
    <name type="scientific">Autumnicola patrickiae</name>
    <dbReference type="NCBI Taxonomy" id="3075591"/>
    <lineage>
        <taxon>Bacteria</taxon>
        <taxon>Pseudomonadati</taxon>
        <taxon>Bacteroidota</taxon>
        <taxon>Flavobacteriia</taxon>
        <taxon>Flavobacteriales</taxon>
        <taxon>Flavobacteriaceae</taxon>
        <taxon>Autumnicola</taxon>
    </lineage>
</organism>
<dbReference type="GO" id="GO:0016787">
    <property type="term" value="F:hydrolase activity"/>
    <property type="evidence" value="ECO:0007669"/>
    <property type="project" value="UniProtKB-KW"/>
</dbReference>
<comment type="function">
    <text evidence="1">Toxic component of a type II toxin-antitoxin (TA) system.</text>
</comment>
<keyword evidence="1" id="KW-0540">Nuclease</keyword>
<keyword evidence="3" id="KW-1185">Reference proteome</keyword>